<keyword evidence="1" id="KW-0472">Membrane</keyword>
<comment type="caution">
    <text evidence="2">The sequence shown here is derived from an EMBL/GenBank/DDBJ whole genome shotgun (WGS) entry which is preliminary data.</text>
</comment>
<keyword evidence="1" id="KW-0812">Transmembrane</keyword>
<evidence type="ECO:0000256" key="1">
    <source>
        <dbReference type="SAM" id="Phobius"/>
    </source>
</evidence>
<gene>
    <name evidence="2" type="ORF">E2C01_006901</name>
</gene>
<proteinExistence type="predicted"/>
<reference evidence="2 3" key="1">
    <citation type="submission" date="2019-05" db="EMBL/GenBank/DDBJ databases">
        <title>Another draft genome of Portunus trituberculatus and its Hox gene families provides insights of decapod evolution.</title>
        <authorList>
            <person name="Jeong J.-H."/>
            <person name="Song I."/>
            <person name="Kim S."/>
            <person name="Choi T."/>
            <person name="Kim D."/>
            <person name="Ryu S."/>
            <person name="Kim W."/>
        </authorList>
    </citation>
    <scope>NUCLEOTIDE SEQUENCE [LARGE SCALE GENOMIC DNA]</scope>
    <source>
        <tissue evidence="2">Muscle</tissue>
    </source>
</reference>
<keyword evidence="3" id="KW-1185">Reference proteome</keyword>
<dbReference type="Proteomes" id="UP000324222">
    <property type="component" value="Unassembled WGS sequence"/>
</dbReference>
<protein>
    <submittedName>
        <fullName evidence="2">Uncharacterized protein</fullName>
    </submittedName>
</protein>
<accession>A0A5B7D317</accession>
<feature type="transmembrane region" description="Helical" evidence="1">
    <location>
        <begin position="12"/>
        <end position="37"/>
    </location>
</feature>
<evidence type="ECO:0000313" key="2">
    <source>
        <dbReference type="EMBL" id="MPC14143.1"/>
    </source>
</evidence>
<dbReference type="EMBL" id="VSRR010000331">
    <property type="protein sequence ID" value="MPC14143.1"/>
    <property type="molecule type" value="Genomic_DNA"/>
</dbReference>
<dbReference type="AlphaFoldDB" id="A0A5B7D317"/>
<organism evidence="2 3">
    <name type="scientific">Portunus trituberculatus</name>
    <name type="common">Swimming crab</name>
    <name type="synonym">Neptunus trituberculatus</name>
    <dbReference type="NCBI Taxonomy" id="210409"/>
    <lineage>
        <taxon>Eukaryota</taxon>
        <taxon>Metazoa</taxon>
        <taxon>Ecdysozoa</taxon>
        <taxon>Arthropoda</taxon>
        <taxon>Crustacea</taxon>
        <taxon>Multicrustacea</taxon>
        <taxon>Malacostraca</taxon>
        <taxon>Eumalacostraca</taxon>
        <taxon>Eucarida</taxon>
        <taxon>Decapoda</taxon>
        <taxon>Pleocyemata</taxon>
        <taxon>Brachyura</taxon>
        <taxon>Eubrachyura</taxon>
        <taxon>Portunoidea</taxon>
        <taxon>Portunidae</taxon>
        <taxon>Portuninae</taxon>
        <taxon>Portunus</taxon>
    </lineage>
</organism>
<name>A0A5B7D317_PORTR</name>
<evidence type="ECO:0000313" key="3">
    <source>
        <dbReference type="Proteomes" id="UP000324222"/>
    </source>
</evidence>
<sequence length="163" mass="17803">MSHFSSFHGRLALLVVPCIIPESLAAGVTVISITFQLRARRTDIFDGSNSCSSVSQRSFLSVMASSILLSGLLSMLTQTSFDNCNKKGTNCRKEQQPLNILTDESVNADVEKCVTFMSRKQSAFLMVPVASTLGQRSLAVPITMAGNNNLQFQPSEKLSHRMI</sequence>
<keyword evidence="1" id="KW-1133">Transmembrane helix</keyword>